<gene>
    <name evidence="1" type="ORF">CLMAG_41680</name>
</gene>
<dbReference type="PATRIC" id="fig|1121326.3.peg.4224"/>
<dbReference type="AlphaFoldDB" id="A0A162RUK1"/>
<sequence>MIPEQSVQANIDVNGKNMMLMHWGAFTLANHGWKEPIERALKEAKKDNINLIDPEIGETVILDSDMHITDSSWWDF</sequence>
<evidence type="ECO:0000313" key="1">
    <source>
        <dbReference type="EMBL" id="KZL90397.1"/>
    </source>
</evidence>
<reference evidence="1 2" key="1">
    <citation type="submission" date="2016-04" db="EMBL/GenBank/DDBJ databases">
        <title>Genome sequence of Clostridium magnum DSM 2767.</title>
        <authorList>
            <person name="Poehlein A."/>
            <person name="Uhlig R."/>
            <person name="Fischer R."/>
            <person name="Bahl H."/>
            <person name="Daniel R."/>
        </authorList>
    </citation>
    <scope>NUCLEOTIDE SEQUENCE [LARGE SCALE GENOMIC DNA]</scope>
    <source>
        <strain evidence="1 2">DSM 2767</strain>
    </source>
</reference>
<evidence type="ECO:0008006" key="3">
    <source>
        <dbReference type="Google" id="ProtNLM"/>
    </source>
</evidence>
<dbReference type="STRING" id="1121326.CLMAG_41680"/>
<comment type="caution">
    <text evidence="1">The sequence shown here is derived from an EMBL/GenBank/DDBJ whole genome shotgun (WGS) entry which is preliminary data.</text>
</comment>
<name>A0A162RUK1_9CLOT</name>
<evidence type="ECO:0000313" key="2">
    <source>
        <dbReference type="Proteomes" id="UP000076603"/>
    </source>
</evidence>
<accession>A0A162RUK1</accession>
<dbReference type="EMBL" id="LWAE01000005">
    <property type="protein sequence ID" value="KZL90397.1"/>
    <property type="molecule type" value="Genomic_DNA"/>
</dbReference>
<dbReference type="InterPro" id="IPR036866">
    <property type="entry name" value="RibonucZ/Hydroxyglut_hydro"/>
</dbReference>
<protein>
    <recommendedName>
        <fullName evidence="3">Metal-dependent hydrolase</fullName>
    </recommendedName>
</protein>
<dbReference type="Proteomes" id="UP000076603">
    <property type="component" value="Unassembled WGS sequence"/>
</dbReference>
<proteinExistence type="predicted"/>
<organism evidence="1 2">
    <name type="scientific">Clostridium magnum DSM 2767</name>
    <dbReference type="NCBI Taxonomy" id="1121326"/>
    <lineage>
        <taxon>Bacteria</taxon>
        <taxon>Bacillati</taxon>
        <taxon>Bacillota</taxon>
        <taxon>Clostridia</taxon>
        <taxon>Eubacteriales</taxon>
        <taxon>Clostridiaceae</taxon>
        <taxon>Clostridium</taxon>
    </lineage>
</organism>
<dbReference type="Gene3D" id="3.60.15.10">
    <property type="entry name" value="Ribonuclease Z/Hydroxyacylglutathione hydrolase-like"/>
    <property type="match status" value="1"/>
</dbReference>
<keyword evidence="2" id="KW-1185">Reference proteome</keyword>